<evidence type="ECO:0000313" key="1">
    <source>
        <dbReference type="EMBL" id="GIJ05685.1"/>
    </source>
</evidence>
<sequence>MHTDFHRVALAGHLLAGDLGIDADLVAVADLPVDALADSDGEARSLHRVLALEAGDGSFLPAAAGVGDSIRGAVMGRLAGITNRAAVVAGAHMPAAASFRLHRDPARSGASRRMPRAASGRWRLAPRADGAIGAVAGGRPAVGVSSFGSG</sequence>
<name>A0A8J4DM19_9ACTN</name>
<accession>A0A8J4DM19</accession>
<comment type="caution">
    <text evidence="1">The sequence shown here is derived from an EMBL/GenBank/DDBJ whole genome shotgun (WGS) entry which is preliminary data.</text>
</comment>
<evidence type="ECO:0000313" key="2">
    <source>
        <dbReference type="Proteomes" id="UP000652013"/>
    </source>
</evidence>
<dbReference type="Proteomes" id="UP000652013">
    <property type="component" value="Unassembled WGS sequence"/>
</dbReference>
<gene>
    <name evidence="1" type="ORF">Sya03_50370</name>
</gene>
<reference evidence="1" key="1">
    <citation type="submission" date="2021-01" db="EMBL/GenBank/DDBJ databases">
        <title>Whole genome shotgun sequence of Spirilliplanes yamanashiensis NBRC 15828.</title>
        <authorList>
            <person name="Komaki H."/>
            <person name="Tamura T."/>
        </authorList>
    </citation>
    <scope>NUCLEOTIDE SEQUENCE</scope>
    <source>
        <strain evidence="1">NBRC 15828</strain>
    </source>
</reference>
<proteinExistence type="predicted"/>
<keyword evidence="2" id="KW-1185">Reference proteome</keyword>
<protein>
    <submittedName>
        <fullName evidence="1">Uncharacterized protein</fullName>
    </submittedName>
</protein>
<dbReference type="AlphaFoldDB" id="A0A8J4DM19"/>
<organism evidence="1 2">
    <name type="scientific">Spirilliplanes yamanashiensis</name>
    <dbReference type="NCBI Taxonomy" id="42233"/>
    <lineage>
        <taxon>Bacteria</taxon>
        <taxon>Bacillati</taxon>
        <taxon>Actinomycetota</taxon>
        <taxon>Actinomycetes</taxon>
        <taxon>Micromonosporales</taxon>
        <taxon>Micromonosporaceae</taxon>
        <taxon>Spirilliplanes</taxon>
    </lineage>
</organism>
<dbReference type="EMBL" id="BOOY01000036">
    <property type="protein sequence ID" value="GIJ05685.1"/>
    <property type="molecule type" value="Genomic_DNA"/>
</dbReference>